<accession>A0A5M3YM83</accession>
<dbReference type="EMBL" id="BLJY01000001">
    <property type="protein sequence ID" value="GFF12440.1"/>
    <property type="molecule type" value="Genomic_DNA"/>
</dbReference>
<proteinExistence type="predicted"/>
<reference evidence="2 3" key="1">
    <citation type="submission" date="2020-01" db="EMBL/GenBank/DDBJ databases">
        <title>Aspergillus terreus IFO 6365 whole genome shotgun sequence.</title>
        <authorList>
            <person name="Kanamasa S."/>
            <person name="Takahashi H."/>
        </authorList>
    </citation>
    <scope>NUCLEOTIDE SEQUENCE [LARGE SCALE GENOMIC DNA]</scope>
    <source>
        <strain evidence="2 3">IFO 6365</strain>
    </source>
</reference>
<feature type="region of interest" description="Disordered" evidence="1">
    <location>
        <begin position="167"/>
        <end position="194"/>
    </location>
</feature>
<organism evidence="2 3">
    <name type="scientific">Aspergillus terreus</name>
    <dbReference type="NCBI Taxonomy" id="33178"/>
    <lineage>
        <taxon>Eukaryota</taxon>
        <taxon>Fungi</taxon>
        <taxon>Dikarya</taxon>
        <taxon>Ascomycota</taxon>
        <taxon>Pezizomycotina</taxon>
        <taxon>Eurotiomycetes</taxon>
        <taxon>Eurotiomycetidae</taxon>
        <taxon>Eurotiales</taxon>
        <taxon>Aspergillaceae</taxon>
        <taxon>Aspergillus</taxon>
        <taxon>Aspergillus subgen. Circumdati</taxon>
    </lineage>
</organism>
<dbReference type="Proteomes" id="UP000452235">
    <property type="component" value="Unassembled WGS sequence"/>
</dbReference>
<evidence type="ECO:0000256" key="1">
    <source>
        <dbReference type="SAM" id="MobiDB-lite"/>
    </source>
</evidence>
<evidence type="ECO:0000313" key="3">
    <source>
        <dbReference type="Proteomes" id="UP000452235"/>
    </source>
</evidence>
<protein>
    <submittedName>
        <fullName evidence="2">Uncharacterized protein</fullName>
    </submittedName>
</protein>
<keyword evidence="3" id="KW-1185">Reference proteome</keyword>
<sequence length="204" mass="22000">MESGPTTNHSGILESPRKLPPMEVWKCEEQATSDKRTNPMQDDAAEVSGKQQVNTTISHQLNKSHVAGVLDSVPDSTTSRPSSLCLGGPHAWKTQEQVRTGWARVRTATAARLAESRLSLVRPAYELIPVRVSRGGQGSPFMVWGSLETAVSYSRYRSPTSVADFVSPSPSTVAVPAARDTRKTTPVKPSTSISRGVGRIGDFV</sequence>
<feature type="compositionally biased region" description="Polar residues" evidence="1">
    <location>
        <begin position="1"/>
        <end position="10"/>
    </location>
</feature>
<dbReference type="AlphaFoldDB" id="A0A5M3YM83"/>
<gene>
    <name evidence="2" type="ORF">ATEIFO6365_0001066300</name>
</gene>
<evidence type="ECO:0000313" key="2">
    <source>
        <dbReference type="EMBL" id="GFF12440.1"/>
    </source>
</evidence>
<feature type="region of interest" description="Disordered" evidence="1">
    <location>
        <begin position="1"/>
        <end position="23"/>
    </location>
</feature>
<name>A0A5M3YM83_ASPTE</name>
<comment type="caution">
    <text evidence="2">The sequence shown here is derived from an EMBL/GenBank/DDBJ whole genome shotgun (WGS) entry which is preliminary data.</text>
</comment>